<proteinExistence type="inferred from homology"/>
<accession>A0ABV5K7Z1</accession>
<dbReference type="SUPFAM" id="SSF52540">
    <property type="entry name" value="P-loop containing nucleoside triphosphate hydrolases"/>
    <property type="match status" value="1"/>
</dbReference>
<gene>
    <name evidence="4" type="ORF">ACFFRI_03895</name>
</gene>
<dbReference type="PANTHER" id="PTHR32114:SF2">
    <property type="entry name" value="ABC TRANSPORTER ABCH.3"/>
    <property type="match status" value="1"/>
</dbReference>
<comment type="similarity">
    <text evidence="1">Belongs to the SMC family. SbcC subfamily.</text>
</comment>
<evidence type="ECO:0000313" key="5">
    <source>
        <dbReference type="Proteomes" id="UP001589750"/>
    </source>
</evidence>
<dbReference type="Pfam" id="PF13558">
    <property type="entry name" value="SbcC_Walker_B"/>
    <property type="match status" value="1"/>
</dbReference>
<reference evidence="4 5" key="1">
    <citation type="submission" date="2024-09" db="EMBL/GenBank/DDBJ databases">
        <authorList>
            <person name="Sun Q."/>
            <person name="Mori K."/>
        </authorList>
    </citation>
    <scope>NUCLEOTIDE SEQUENCE [LARGE SCALE GENOMIC DNA]</scope>
    <source>
        <strain evidence="4 5">JCM 9626</strain>
    </source>
</reference>
<dbReference type="Gene3D" id="3.40.50.300">
    <property type="entry name" value="P-loop containing nucleotide triphosphate hydrolases"/>
    <property type="match status" value="1"/>
</dbReference>
<dbReference type="Proteomes" id="UP001589750">
    <property type="component" value="Unassembled WGS sequence"/>
</dbReference>
<keyword evidence="5" id="KW-1185">Reference proteome</keyword>
<comment type="subunit">
    <text evidence="2">Heterodimer of SbcC and SbcD.</text>
</comment>
<dbReference type="RefSeq" id="WP_379140602.1">
    <property type="nucleotide sequence ID" value="NZ_JBHMDG010000004.1"/>
</dbReference>
<dbReference type="PANTHER" id="PTHR32114">
    <property type="entry name" value="ABC TRANSPORTER ABCH.3"/>
    <property type="match status" value="1"/>
</dbReference>
<dbReference type="InterPro" id="IPR027417">
    <property type="entry name" value="P-loop_NTPase"/>
</dbReference>
<feature type="non-terminal residue" evidence="4">
    <location>
        <position position="1"/>
    </location>
</feature>
<protein>
    <recommendedName>
        <fullName evidence="3">Nuclease SbcCD subunit C</fullName>
    </recommendedName>
</protein>
<comment type="caution">
    <text evidence="4">The sequence shown here is derived from an EMBL/GenBank/DDBJ whole genome shotgun (WGS) entry which is preliminary data.</text>
</comment>
<sequence length="276" mass="29279">PDAVARLAESVARHQQRLAAVTEVLREAGPSDDEPVGDLDATLAAHEAAHQAAVTASRRAASDVAVHAARSTRLAGLLVELDEALAAWAPLRRDLALVTRLSSFVEGRSADNLLRMRLSAFVLAYRLGQVVGAANERLARMSDQRYSLEHTGKRGAGETRGGLSLLVRDDWSGESRDPATLSGGETFVVSLALALGLADVIAHEAGGASLDTLFVDEGFGSLDADTLDDVMDTLDALRDGGRVVGVVSHVAEMRDRIPTQLVVTKSRQGSFVALRR</sequence>
<dbReference type="EMBL" id="JBHMDG010000004">
    <property type="protein sequence ID" value="MFB9312178.1"/>
    <property type="molecule type" value="Genomic_DNA"/>
</dbReference>
<evidence type="ECO:0000256" key="1">
    <source>
        <dbReference type="ARBA" id="ARBA00006930"/>
    </source>
</evidence>
<organism evidence="4 5">
    <name type="scientific">Nocardioides plantarum</name>
    <dbReference type="NCBI Taxonomy" id="29299"/>
    <lineage>
        <taxon>Bacteria</taxon>
        <taxon>Bacillati</taxon>
        <taxon>Actinomycetota</taxon>
        <taxon>Actinomycetes</taxon>
        <taxon>Propionibacteriales</taxon>
        <taxon>Nocardioidaceae</taxon>
        <taxon>Nocardioides</taxon>
    </lineage>
</organism>
<name>A0ABV5K7Z1_9ACTN</name>
<evidence type="ECO:0000313" key="4">
    <source>
        <dbReference type="EMBL" id="MFB9312178.1"/>
    </source>
</evidence>
<evidence type="ECO:0000256" key="2">
    <source>
        <dbReference type="ARBA" id="ARBA00011322"/>
    </source>
</evidence>
<evidence type="ECO:0000256" key="3">
    <source>
        <dbReference type="ARBA" id="ARBA00013368"/>
    </source>
</evidence>